<accession>A0ABU6ZEN9</accession>
<feature type="transmembrane region" description="Helical" evidence="2">
    <location>
        <begin position="25"/>
        <end position="41"/>
    </location>
</feature>
<organism evidence="3 4">
    <name type="scientific">Stylosanthes scabra</name>
    <dbReference type="NCBI Taxonomy" id="79078"/>
    <lineage>
        <taxon>Eukaryota</taxon>
        <taxon>Viridiplantae</taxon>
        <taxon>Streptophyta</taxon>
        <taxon>Embryophyta</taxon>
        <taxon>Tracheophyta</taxon>
        <taxon>Spermatophyta</taxon>
        <taxon>Magnoliopsida</taxon>
        <taxon>eudicotyledons</taxon>
        <taxon>Gunneridae</taxon>
        <taxon>Pentapetalae</taxon>
        <taxon>rosids</taxon>
        <taxon>fabids</taxon>
        <taxon>Fabales</taxon>
        <taxon>Fabaceae</taxon>
        <taxon>Papilionoideae</taxon>
        <taxon>50 kb inversion clade</taxon>
        <taxon>dalbergioids sensu lato</taxon>
        <taxon>Dalbergieae</taxon>
        <taxon>Pterocarpus clade</taxon>
        <taxon>Stylosanthes</taxon>
    </lineage>
</organism>
<feature type="transmembrane region" description="Helical" evidence="2">
    <location>
        <begin position="112"/>
        <end position="131"/>
    </location>
</feature>
<dbReference type="Proteomes" id="UP001341840">
    <property type="component" value="Unassembled WGS sequence"/>
</dbReference>
<evidence type="ECO:0000313" key="3">
    <source>
        <dbReference type="EMBL" id="MED6220428.1"/>
    </source>
</evidence>
<comment type="caution">
    <text evidence="3">The sequence shown here is derived from an EMBL/GenBank/DDBJ whole genome shotgun (WGS) entry which is preliminary data.</text>
</comment>
<keyword evidence="2" id="KW-0812">Transmembrane</keyword>
<sequence length="214" mass="22709">MEKLIGGDSEPQITIFQSTTIQQRALFAVIVPFVCAVPLLIPQTPQCLSSHALILSSDTLPPSPTQPHLLHLTHSNQSLPHLPDSPPHSRGAATSLSLGEVASLPCSLAPSFAFPIITVASLLVTASRNLIAARLSRARSRCCRQHVRSATLLRVSNSQVFVDTYVLGGYGARYPSRVLGGDGGKYGVAACPPPRGGQSLENSLAVEVSDGWRQ</sequence>
<gene>
    <name evidence="3" type="ORF">PIB30_044749</name>
</gene>
<keyword evidence="4" id="KW-1185">Reference proteome</keyword>
<dbReference type="EMBL" id="JASCZI010272129">
    <property type="protein sequence ID" value="MED6220428.1"/>
    <property type="molecule type" value="Genomic_DNA"/>
</dbReference>
<proteinExistence type="predicted"/>
<keyword evidence="2" id="KW-1133">Transmembrane helix</keyword>
<protein>
    <submittedName>
        <fullName evidence="3">Uncharacterized protein</fullName>
    </submittedName>
</protein>
<name>A0ABU6ZEN9_9FABA</name>
<keyword evidence="2" id="KW-0472">Membrane</keyword>
<reference evidence="3 4" key="1">
    <citation type="journal article" date="2023" name="Plants (Basel)">
        <title>Bridging the Gap: Combining Genomics and Transcriptomics Approaches to Understand Stylosanthes scabra, an Orphan Legume from the Brazilian Caatinga.</title>
        <authorList>
            <person name="Ferreira-Neto J.R.C."/>
            <person name="da Silva M.D."/>
            <person name="Binneck E."/>
            <person name="de Melo N.F."/>
            <person name="da Silva R.H."/>
            <person name="de Melo A.L.T.M."/>
            <person name="Pandolfi V."/>
            <person name="Bustamante F.O."/>
            <person name="Brasileiro-Vidal A.C."/>
            <person name="Benko-Iseppon A.M."/>
        </authorList>
    </citation>
    <scope>NUCLEOTIDE SEQUENCE [LARGE SCALE GENOMIC DNA]</scope>
    <source>
        <tissue evidence="3">Leaves</tissue>
    </source>
</reference>
<evidence type="ECO:0000313" key="4">
    <source>
        <dbReference type="Proteomes" id="UP001341840"/>
    </source>
</evidence>
<evidence type="ECO:0000256" key="1">
    <source>
        <dbReference type="SAM" id="MobiDB-lite"/>
    </source>
</evidence>
<feature type="region of interest" description="Disordered" evidence="1">
    <location>
        <begin position="65"/>
        <end position="93"/>
    </location>
</feature>
<evidence type="ECO:0000256" key="2">
    <source>
        <dbReference type="SAM" id="Phobius"/>
    </source>
</evidence>